<dbReference type="AlphaFoldDB" id="A0AAW8PYN5"/>
<proteinExistence type="predicted"/>
<accession>A0AAW8PYN5</accession>
<organism evidence="1 2">
    <name type="scientific">Vibrio parahaemolyticus</name>
    <dbReference type="NCBI Taxonomy" id="670"/>
    <lineage>
        <taxon>Bacteria</taxon>
        <taxon>Pseudomonadati</taxon>
        <taxon>Pseudomonadota</taxon>
        <taxon>Gammaproteobacteria</taxon>
        <taxon>Vibrionales</taxon>
        <taxon>Vibrionaceae</taxon>
        <taxon>Vibrio</taxon>
    </lineage>
</organism>
<dbReference type="EMBL" id="JAUHGG010000003">
    <property type="protein sequence ID" value="MDS1821312.1"/>
    <property type="molecule type" value="Genomic_DNA"/>
</dbReference>
<evidence type="ECO:0000313" key="1">
    <source>
        <dbReference type="EMBL" id="MDS1821312.1"/>
    </source>
</evidence>
<dbReference type="Proteomes" id="UP001253193">
    <property type="component" value="Unassembled WGS sequence"/>
</dbReference>
<comment type="caution">
    <text evidence="1">The sequence shown here is derived from an EMBL/GenBank/DDBJ whole genome shotgun (WGS) entry which is preliminary data.</text>
</comment>
<evidence type="ECO:0000313" key="2">
    <source>
        <dbReference type="Proteomes" id="UP001253193"/>
    </source>
</evidence>
<name>A0AAW8PYN5_VIBPH</name>
<sequence>MKIKYEKLKLNEDSLFRFGDDAFEGDIQSDELFKQYPPKICFDKGVVMLPCLGADHPYLKNLCEILIESIEVGYYFYNDDFWGFDRKRERVKHFLKTGSFVISRTKKVSSKEDFENRKQLNAKSEIIKSQFIKEIDRQIIIAKERLEHFDRSDVKMNMVVKFSSSPNVRRSRGGRKNNKPYLKFALIDILQIRSDTTTFNEYDSISHRSDIGDFTGSTDKYIAGLVAHELAHLIQYEVNYWMKKGVIKSWSGMRSKEIAKPHGEGWRYIYSVLRKHAVNNMT</sequence>
<gene>
    <name evidence="1" type="ORF">QX249_11610</name>
</gene>
<dbReference type="RefSeq" id="WP_311020187.1">
    <property type="nucleotide sequence ID" value="NZ_JAUHGG010000003.1"/>
</dbReference>
<protein>
    <submittedName>
        <fullName evidence="1">Uncharacterized protein</fullName>
    </submittedName>
</protein>
<reference evidence="1" key="1">
    <citation type="submission" date="2023-06" db="EMBL/GenBank/DDBJ databases">
        <title>Genomic Diversity of Vibrio spp. and Metagenomic Analysis of Pathogens in Florida Gulf Coastal Waters Following Hurricane Ian.</title>
        <authorList>
            <person name="Brumfield K.D."/>
        </authorList>
    </citation>
    <scope>NUCLEOTIDE SEQUENCE</scope>
    <source>
        <strain evidence="1">WBS2B-138</strain>
    </source>
</reference>